<proteinExistence type="predicted"/>
<dbReference type="AlphaFoldDB" id="A0A840CLU1"/>
<feature type="chain" id="PRO_5032520537" evidence="1">
    <location>
        <begin position="25"/>
        <end position="489"/>
    </location>
</feature>
<keyword evidence="1" id="KW-0732">Signal</keyword>
<protein>
    <submittedName>
        <fullName evidence="2">Uncharacterized protein</fullName>
    </submittedName>
</protein>
<evidence type="ECO:0000256" key="1">
    <source>
        <dbReference type="SAM" id="SignalP"/>
    </source>
</evidence>
<accession>A0A840CLU1</accession>
<name>A0A840CLU1_9BACT</name>
<feature type="signal peptide" evidence="1">
    <location>
        <begin position="1"/>
        <end position="24"/>
    </location>
</feature>
<dbReference type="Proteomes" id="UP000555103">
    <property type="component" value="Unassembled WGS sequence"/>
</dbReference>
<dbReference type="RefSeq" id="WP_183307842.1">
    <property type="nucleotide sequence ID" value="NZ_JACIEP010000010.1"/>
</dbReference>
<evidence type="ECO:0000313" key="3">
    <source>
        <dbReference type="Proteomes" id="UP000555103"/>
    </source>
</evidence>
<sequence length="489" mass="52750">MAKEKMLRSLMVLLMAHSFIKLNAQVTIGSNTPPQNYSILEVVSDSDHTGGLRLPQLSSADKAKIDASLLADISKSKGLFIYNTDTNNIEYWDGTQWVAARQVEPWMVSGSTDIATLNTQNIYQMGQVTVGSSAAADPTAALNVVATDKGVLFPRVSLQSFDDKETIKDPTTGLLVYNTGNGALKVEGYLYWNGIEWTQFISGTTKSPEISALDCINAQIVPSRYTAGVPYEGVLIIPYSGGNGGHYPSGTAIVSTGVTGLTATLQSGNLAYGNGELIFTLSGTPSASSPQLATFEIDFLNMECDAIVGSNSITRGETIFWHGSMPANVGSGAELTSTVLASNYITNMPVIEDVFRLDAAFLLPSTGGINPVSFLPRIYNISSGPVKFWWGGVTSIEGRGRSNVLLASGGFQNLDNGMYMGYGLNMRAGVSTPATALAYGDTSQETMTIDLFYNGKWYRIFFTGWVDNHDSNQAADMTREIYITYERMY</sequence>
<reference evidence="2 3" key="1">
    <citation type="submission" date="2020-08" db="EMBL/GenBank/DDBJ databases">
        <title>Genomic Encyclopedia of Type Strains, Phase IV (KMG-IV): sequencing the most valuable type-strain genomes for metagenomic binning, comparative biology and taxonomic classification.</title>
        <authorList>
            <person name="Goeker M."/>
        </authorList>
    </citation>
    <scope>NUCLEOTIDE SEQUENCE [LARGE SCALE GENOMIC DNA]</scope>
    <source>
        <strain evidence="2 3">DSM 104969</strain>
    </source>
</reference>
<keyword evidence="3" id="KW-1185">Reference proteome</keyword>
<gene>
    <name evidence="2" type="ORF">GGR21_002874</name>
</gene>
<dbReference type="EMBL" id="JACIEP010000010">
    <property type="protein sequence ID" value="MBB4036960.1"/>
    <property type="molecule type" value="Genomic_DNA"/>
</dbReference>
<comment type="caution">
    <text evidence="2">The sequence shown here is derived from an EMBL/GenBank/DDBJ whole genome shotgun (WGS) entry which is preliminary data.</text>
</comment>
<organism evidence="2 3">
    <name type="scientific">Dysgonomonas hofstadii</name>
    <dbReference type="NCBI Taxonomy" id="637886"/>
    <lineage>
        <taxon>Bacteria</taxon>
        <taxon>Pseudomonadati</taxon>
        <taxon>Bacteroidota</taxon>
        <taxon>Bacteroidia</taxon>
        <taxon>Bacteroidales</taxon>
        <taxon>Dysgonomonadaceae</taxon>
        <taxon>Dysgonomonas</taxon>
    </lineage>
</organism>
<evidence type="ECO:0000313" key="2">
    <source>
        <dbReference type="EMBL" id="MBB4036960.1"/>
    </source>
</evidence>